<evidence type="ECO:0000259" key="1">
    <source>
        <dbReference type="Pfam" id="PF04480"/>
    </source>
</evidence>
<sequence>MVTAHDGALLVHRLRGSERCPQQLGYARVRGRSQVDHGEMRARTPLPPTLGERFTVKEASGAGVPRRRRDAPDLARPYRGIRVTTEPETFDDRGTAYAPRLAADQRFGGRTAARIWRMPVPSTWEEDETLHVFVPTSGSRPRTAGVTGLRLAPERLTLHRIDDVPVLDPVATLFSCAKGLTKLEAVTLIDSILTTATNYPGLRLSRPHVTIDDIAERLDVWNRFPGCGTIREALALASYDVESPKETETRLLMRTCGLPEPVVQYRVLNGLMLVARTDLAYPELKIAIEYEGDGHRTSAEQWRRDIRRQRELEALGWIVIRLTQDDLNNADALIRRIRGAIASRSA</sequence>
<reference evidence="2 3" key="1">
    <citation type="submission" date="2020-08" db="EMBL/GenBank/DDBJ databases">
        <title>A Genomic Blueprint of the Chicken Gut Microbiome.</title>
        <authorList>
            <person name="Gilroy R."/>
            <person name="Ravi A."/>
            <person name="Getino M."/>
            <person name="Pursley I."/>
            <person name="Horton D.L."/>
            <person name="Alikhan N.-F."/>
            <person name="Baker D."/>
            <person name="Gharbi K."/>
            <person name="Hall N."/>
            <person name="Watson M."/>
            <person name="Adriaenssens E.M."/>
            <person name="Foster-Nyarko E."/>
            <person name="Jarju S."/>
            <person name="Secka A."/>
            <person name="Antonio M."/>
            <person name="Oren A."/>
            <person name="Chaudhuri R."/>
            <person name="La Ragione R.M."/>
            <person name="Hildebrand F."/>
            <person name="Pallen M.J."/>
        </authorList>
    </citation>
    <scope>NUCLEOTIDE SEQUENCE [LARGE SCALE GENOMIC DNA]</scope>
    <source>
        <strain evidence="2 3">Re1</strain>
    </source>
</reference>
<organism evidence="2 3">
    <name type="scientific">Microbacterium commune</name>
    <dbReference type="NCBI Taxonomy" id="2762219"/>
    <lineage>
        <taxon>Bacteria</taxon>
        <taxon>Bacillati</taxon>
        <taxon>Actinomycetota</taxon>
        <taxon>Actinomycetes</taxon>
        <taxon>Micrococcales</taxon>
        <taxon>Microbacteriaceae</taxon>
        <taxon>Microbacterium</taxon>
    </lineage>
</organism>
<dbReference type="RefSeq" id="WP_191712679.1">
    <property type="nucleotide sequence ID" value="NZ_JACSPX010000001.1"/>
</dbReference>
<gene>
    <name evidence="2" type="ORF">H9633_07680</name>
</gene>
<dbReference type="Gene3D" id="3.40.960.10">
    <property type="entry name" value="VSR Endonuclease"/>
    <property type="match status" value="1"/>
</dbReference>
<feature type="domain" description="DUF559" evidence="1">
    <location>
        <begin position="278"/>
        <end position="338"/>
    </location>
</feature>
<dbReference type="InterPro" id="IPR011335">
    <property type="entry name" value="Restrct_endonuc-II-like"/>
</dbReference>
<protein>
    <submittedName>
        <fullName evidence="2">DUF559 domain-containing protein</fullName>
    </submittedName>
</protein>
<name>A0ABR8W574_9MICO</name>
<dbReference type="SUPFAM" id="SSF52980">
    <property type="entry name" value="Restriction endonuclease-like"/>
    <property type="match status" value="1"/>
</dbReference>
<dbReference type="EMBL" id="JACSPX010000001">
    <property type="protein sequence ID" value="MBD8012180.1"/>
    <property type="molecule type" value="Genomic_DNA"/>
</dbReference>
<dbReference type="Proteomes" id="UP000611521">
    <property type="component" value="Unassembled WGS sequence"/>
</dbReference>
<keyword evidence="3" id="KW-1185">Reference proteome</keyword>
<evidence type="ECO:0000313" key="2">
    <source>
        <dbReference type="EMBL" id="MBD8012180.1"/>
    </source>
</evidence>
<dbReference type="InterPro" id="IPR007569">
    <property type="entry name" value="DUF559"/>
</dbReference>
<accession>A0ABR8W574</accession>
<dbReference type="Pfam" id="PF04480">
    <property type="entry name" value="DUF559"/>
    <property type="match status" value="1"/>
</dbReference>
<proteinExistence type="predicted"/>
<comment type="caution">
    <text evidence="2">The sequence shown here is derived from an EMBL/GenBank/DDBJ whole genome shotgun (WGS) entry which is preliminary data.</text>
</comment>
<evidence type="ECO:0000313" key="3">
    <source>
        <dbReference type="Proteomes" id="UP000611521"/>
    </source>
</evidence>